<accession>A0A3S8ZZ09</accession>
<dbReference type="InterPro" id="IPR012854">
    <property type="entry name" value="Cu_amine_oxidase-like_N"/>
</dbReference>
<keyword evidence="1" id="KW-0732">Signal</keyword>
<evidence type="ECO:0000313" key="4">
    <source>
        <dbReference type="Proteomes" id="UP000272528"/>
    </source>
</evidence>
<dbReference type="RefSeq" id="WP_126012010.1">
    <property type="nucleotide sequence ID" value="NZ_CP034437.1"/>
</dbReference>
<evidence type="ECO:0000313" key="3">
    <source>
        <dbReference type="EMBL" id="AZN38675.1"/>
    </source>
</evidence>
<evidence type="ECO:0000256" key="1">
    <source>
        <dbReference type="SAM" id="SignalP"/>
    </source>
</evidence>
<dbReference type="OrthoDB" id="2663495at2"/>
<proteinExistence type="predicted"/>
<dbReference type="KEGG" id="palb:EJC50_02515"/>
<sequence>MPQVRWLKRSLAAVLLSASTALAVPAAMAAPVAVTTPAVVSASAITFQSQDIATVQMRHSDMTYVPLFGSRETDKASIKKVTDIMNRLMSKAEPDTESASLDSMAIFFSTKVNATLTDGNTFGILISGADKLYFDYAGNDYMAKDAAAVTELNKLLIAPDQTEYSTKKPQIGQPVHIKGNDAFSEQGILRLFINENGNFGGLTSASGVYYPSRQALLIYEAPITQGRYDFTFTMPAYGKALDGSLKPLSLGKRWIYYDTGSLASSTEMNVTAPAKPMLSINGIPVSNPAMQPVVQNGIMLLPMRALANALSWPINWDAAHKAALLGAVQPGSGALEKAGGGSLSVWVNGKQLTGAGSKPVLLHGAVYLPLRATAVAFGSAVDWTQAVRSANLTVKPLLIATDKYASDARKLAIAKSINAYVTALNGRDTVALKALFTKSREVQPPFEAIGQRLITSVKIDSFMDRPSGAMLAEVSFTYLFDPNAQQQGGRGIVFVQENGAWKISDVD</sequence>
<dbReference type="SUPFAM" id="SSF55383">
    <property type="entry name" value="Copper amine oxidase, domain N"/>
    <property type="match status" value="1"/>
</dbReference>
<keyword evidence="4" id="KW-1185">Reference proteome</keyword>
<dbReference type="Gene3D" id="3.30.457.10">
    <property type="entry name" value="Copper amine oxidase-like, N-terminal domain"/>
    <property type="match status" value="1"/>
</dbReference>
<feature type="chain" id="PRO_5019263187" evidence="1">
    <location>
        <begin position="30"/>
        <end position="507"/>
    </location>
</feature>
<feature type="domain" description="Copper amine oxidase-like N-terminal" evidence="2">
    <location>
        <begin position="280"/>
        <end position="388"/>
    </location>
</feature>
<dbReference type="Proteomes" id="UP000272528">
    <property type="component" value="Chromosome"/>
</dbReference>
<protein>
    <submittedName>
        <fullName evidence="3">Copper amine oxidase N-terminal domain-containing protein</fullName>
    </submittedName>
</protein>
<evidence type="ECO:0000259" key="2">
    <source>
        <dbReference type="Pfam" id="PF07833"/>
    </source>
</evidence>
<dbReference type="EMBL" id="CP034437">
    <property type="protein sequence ID" value="AZN38675.1"/>
    <property type="molecule type" value="Genomic_DNA"/>
</dbReference>
<reference evidence="4" key="1">
    <citation type="submission" date="2018-12" db="EMBL/GenBank/DDBJ databases">
        <title>Genome sequence of Peanibacillus sp.</title>
        <authorList>
            <person name="Subramani G."/>
            <person name="Srinivasan S."/>
            <person name="Kim M.K."/>
        </authorList>
    </citation>
    <scope>NUCLEOTIDE SEQUENCE [LARGE SCALE GENOMIC DNA]</scope>
    <source>
        <strain evidence="4">18JY67-1</strain>
    </source>
</reference>
<name>A0A3S8ZZ09_9BACL</name>
<organism evidence="3 4">
    <name type="scientific">Paenibacillus albus</name>
    <dbReference type="NCBI Taxonomy" id="2495582"/>
    <lineage>
        <taxon>Bacteria</taxon>
        <taxon>Bacillati</taxon>
        <taxon>Bacillota</taxon>
        <taxon>Bacilli</taxon>
        <taxon>Bacillales</taxon>
        <taxon>Paenibacillaceae</taxon>
        <taxon>Paenibacillus</taxon>
    </lineage>
</organism>
<dbReference type="Pfam" id="PF07833">
    <property type="entry name" value="Cu_amine_oxidN1"/>
    <property type="match status" value="1"/>
</dbReference>
<dbReference type="InterPro" id="IPR036582">
    <property type="entry name" value="Mao_N_sf"/>
</dbReference>
<dbReference type="AlphaFoldDB" id="A0A3S8ZZ09"/>
<feature type="signal peptide" evidence="1">
    <location>
        <begin position="1"/>
        <end position="29"/>
    </location>
</feature>
<gene>
    <name evidence="3" type="ORF">EJC50_02515</name>
</gene>